<keyword evidence="4 11" id="KW-0812">Transmembrane</keyword>
<name>A0A3G3JWE7_9BACL</name>
<dbReference type="PANTHER" id="PTHR37461:SF1">
    <property type="entry name" value="ANTI-SIGMA-K FACTOR RSKA"/>
    <property type="match status" value="1"/>
</dbReference>
<proteinExistence type="inferred from homology"/>
<keyword evidence="5 11" id="KW-1133">Transmembrane helix</keyword>
<dbReference type="Proteomes" id="UP000269097">
    <property type="component" value="Chromosome"/>
</dbReference>
<dbReference type="Gene3D" id="1.10.10.1320">
    <property type="entry name" value="Anti-sigma factor, zinc-finger domain"/>
    <property type="match status" value="1"/>
</dbReference>
<keyword evidence="15" id="KW-1185">Reference proteome</keyword>
<evidence type="ECO:0000313" key="15">
    <source>
        <dbReference type="Proteomes" id="UP000269097"/>
    </source>
</evidence>
<comment type="similarity">
    <text evidence="7">Belongs to the zinc-associated anti-sigma factor (ZAS) superfamily. Anti-sigma-W factor family.</text>
</comment>
<dbReference type="Pfam" id="PF13490">
    <property type="entry name" value="zf-HC2"/>
    <property type="match status" value="1"/>
</dbReference>
<dbReference type="AlphaFoldDB" id="A0A3G3JWE7"/>
<evidence type="ECO:0000256" key="8">
    <source>
        <dbReference type="ARBA" id="ARBA00024438"/>
    </source>
</evidence>
<dbReference type="GO" id="GO:0005886">
    <property type="term" value="C:plasma membrane"/>
    <property type="evidence" value="ECO:0007669"/>
    <property type="project" value="UniProtKB-SubCell"/>
</dbReference>
<evidence type="ECO:0000256" key="5">
    <source>
        <dbReference type="ARBA" id="ARBA00022989"/>
    </source>
</evidence>
<keyword evidence="3" id="KW-1003">Cell membrane</keyword>
<feature type="domain" description="Putative zinc-finger" evidence="13">
    <location>
        <begin position="13"/>
        <end position="40"/>
    </location>
</feature>
<dbReference type="KEGG" id="coh:EAV92_08265"/>
<feature type="transmembrane region" description="Helical" evidence="11">
    <location>
        <begin position="109"/>
        <end position="129"/>
    </location>
</feature>
<organism evidence="14 15">
    <name type="scientific">Cohnella candidum</name>
    <dbReference type="NCBI Taxonomy" id="2674991"/>
    <lineage>
        <taxon>Bacteria</taxon>
        <taxon>Bacillati</taxon>
        <taxon>Bacillota</taxon>
        <taxon>Bacilli</taxon>
        <taxon>Bacillales</taxon>
        <taxon>Paenibacillaceae</taxon>
        <taxon>Cohnella</taxon>
    </lineage>
</organism>
<dbReference type="Pfam" id="PF10099">
    <property type="entry name" value="RskA_C"/>
    <property type="match status" value="1"/>
</dbReference>
<dbReference type="PANTHER" id="PTHR37461">
    <property type="entry name" value="ANTI-SIGMA-K FACTOR RSKA"/>
    <property type="match status" value="1"/>
</dbReference>
<evidence type="ECO:0000259" key="12">
    <source>
        <dbReference type="Pfam" id="PF10099"/>
    </source>
</evidence>
<protein>
    <recommendedName>
        <fullName evidence="8">Anti-sigma-W factor RsiW</fullName>
    </recommendedName>
    <alternativeName>
        <fullName evidence="10">Regulator of SigK</fullName>
    </alternativeName>
    <alternativeName>
        <fullName evidence="9">Sigma-K anti-sigma factor RskA</fullName>
    </alternativeName>
</protein>
<evidence type="ECO:0000256" key="6">
    <source>
        <dbReference type="ARBA" id="ARBA00023136"/>
    </source>
</evidence>
<dbReference type="RefSeq" id="WP_123040622.1">
    <property type="nucleotide sequence ID" value="NZ_CP033433.1"/>
</dbReference>
<dbReference type="GO" id="GO:0006417">
    <property type="term" value="P:regulation of translation"/>
    <property type="evidence" value="ECO:0007669"/>
    <property type="project" value="TreeGrafter"/>
</dbReference>
<evidence type="ECO:0000259" key="13">
    <source>
        <dbReference type="Pfam" id="PF13490"/>
    </source>
</evidence>
<evidence type="ECO:0000256" key="9">
    <source>
        <dbReference type="ARBA" id="ARBA00029829"/>
    </source>
</evidence>
<dbReference type="InterPro" id="IPR027383">
    <property type="entry name" value="Znf_put"/>
</dbReference>
<evidence type="ECO:0000256" key="1">
    <source>
        <dbReference type="ARBA" id="ARBA00004167"/>
    </source>
</evidence>
<evidence type="ECO:0000256" key="2">
    <source>
        <dbReference type="ARBA" id="ARBA00004236"/>
    </source>
</evidence>
<dbReference type="InterPro" id="IPR051474">
    <property type="entry name" value="Anti-sigma-K/W_factor"/>
</dbReference>
<reference evidence="14 15" key="1">
    <citation type="submission" date="2018-10" db="EMBL/GenBank/DDBJ databases">
        <title>Genome Sequence of Cohnella sp.</title>
        <authorList>
            <person name="Srinivasan S."/>
            <person name="Kim M.K."/>
        </authorList>
    </citation>
    <scope>NUCLEOTIDE SEQUENCE [LARGE SCALE GENOMIC DNA]</scope>
    <source>
        <strain evidence="14 15">18JY8-7</strain>
    </source>
</reference>
<dbReference type="InterPro" id="IPR018764">
    <property type="entry name" value="RskA_C"/>
</dbReference>
<keyword evidence="6 11" id="KW-0472">Membrane</keyword>
<evidence type="ECO:0000313" key="14">
    <source>
        <dbReference type="EMBL" id="AYQ72562.1"/>
    </source>
</evidence>
<dbReference type="InterPro" id="IPR041916">
    <property type="entry name" value="Anti_sigma_zinc_sf"/>
</dbReference>
<gene>
    <name evidence="14" type="ORF">EAV92_08265</name>
</gene>
<sequence length="261" mass="28370">MENRDMTTNCQGLADYMAGEMSDVERKRFERHLDTCAACREDAAEWRLVWDRLSEDAPELELPADLKAEVMDSIFGQTESDNPAERQTQTVTPDTVRSRKPIANVYRRVILAAVIAAAFFAGFAGRGLLPSGSEQAAVPAMAAPSQIEKLVRLSPEEEVRSYAAGKNAYGVACMIKSAGETRLVVYVFGTPKTEGEQAYHVWLLKDGTRRSAGTFTVGSSGIGLLTVPWKDDFPSFDHVGVTLEPDAGTTSPQGPKMFGSA</sequence>
<evidence type="ECO:0000256" key="10">
    <source>
        <dbReference type="ARBA" id="ARBA00030803"/>
    </source>
</evidence>
<evidence type="ECO:0000256" key="11">
    <source>
        <dbReference type="SAM" id="Phobius"/>
    </source>
</evidence>
<evidence type="ECO:0000256" key="3">
    <source>
        <dbReference type="ARBA" id="ARBA00022475"/>
    </source>
</evidence>
<feature type="domain" description="Anti-sigma K factor RskA C-terminal" evidence="12">
    <location>
        <begin position="113"/>
        <end position="255"/>
    </location>
</feature>
<comment type="subcellular location">
    <subcellularLocation>
        <location evidence="2">Cell membrane</location>
    </subcellularLocation>
    <subcellularLocation>
        <location evidence="1">Membrane</location>
        <topology evidence="1">Single-pass membrane protein</topology>
    </subcellularLocation>
</comment>
<accession>A0A3G3JWE7</accession>
<evidence type="ECO:0000256" key="4">
    <source>
        <dbReference type="ARBA" id="ARBA00022692"/>
    </source>
</evidence>
<dbReference type="EMBL" id="CP033433">
    <property type="protein sequence ID" value="AYQ72562.1"/>
    <property type="molecule type" value="Genomic_DNA"/>
</dbReference>
<dbReference type="GO" id="GO:0016989">
    <property type="term" value="F:sigma factor antagonist activity"/>
    <property type="evidence" value="ECO:0007669"/>
    <property type="project" value="TreeGrafter"/>
</dbReference>
<evidence type="ECO:0000256" key="7">
    <source>
        <dbReference type="ARBA" id="ARBA00024353"/>
    </source>
</evidence>